<feature type="coiled-coil region" evidence="1">
    <location>
        <begin position="406"/>
        <end position="461"/>
    </location>
</feature>
<dbReference type="InterPro" id="IPR001611">
    <property type="entry name" value="Leu-rich_rpt"/>
</dbReference>
<feature type="compositionally biased region" description="Basic and acidic residues" evidence="2">
    <location>
        <begin position="279"/>
        <end position="313"/>
    </location>
</feature>
<feature type="region of interest" description="Disordered" evidence="2">
    <location>
        <begin position="245"/>
        <end position="313"/>
    </location>
</feature>
<comment type="caution">
    <text evidence="3">The sequence shown here is derived from an EMBL/GenBank/DDBJ whole genome shotgun (WGS) entry which is preliminary data.</text>
</comment>
<dbReference type="PANTHER" id="PTHR24114:SF2">
    <property type="entry name" value="F-BOX DOMAIN-CONTAINING PROTEIN-RELATED"/>
    <property type="match status" value="1"/>
</dbReference>
<dbReference type="SUPFAM" id="SSF52047">
    <property type="entry name" value="RNI-like"/>
    <property type="match status" value="1"/>
</dbReference>
<proteinExistence type="predicted"/>
<organism evidence="3 4">
    <name type="scientific">Anaeramoeba flamelloides</name>
    <dbReference type="NCBI Taxonomy" id="1746091"/>
    <lineage>
        <taxon>Eukaryota</taxon>
        <taxon>Metamonada</taxon>
        <taxon>Anaeramoebidae</taxon>
        <taxon>Anaeramoeba</taxon>
    </lineage>
</organism>
<accession>A0AAV7YJK5</accession>
<protein>
    <submittedName>
        <fullName evidence="3">Ynein regulatory complex subunit</fullName>
    </submittedName>
</protein>
<feature type="region of interest" description="Disordered" evidence="2">
    <location>
        <begin position="178"/>
        <end position="222"/>
    </location>
</feature>
<dbReference type="InterPro" id="IPR052394">
    <property type="entry name" value="LRR-containing"/>
</dbReference>
<gene>
    <name evidence="3" type="ORF">M0812_24465</name>
</gene>
<reference evidence="3" key="1">
    <citation type="submission" date="2022-08" db="EMBL/GenBank/DDBJ databases">
        <title>Novel sulphate-reducing endosymbionts in the free-living metamonad Anaeramoeba.</title>
        <authorList>
            <person name="Jerlstrom-Hultqvist J."/>
            <person name="Cepicka I."/>
            <person name="Gallot-Lavallee L."/>
            <person name="Salas-Leiva D."/>
            <person name="Curtis B.A."/>
            <person name="Zahonova K."/>
            <person name="Pipaliya S."/>
            <person name="Dacks J."/>
            <person name="Roger A.J."/>
        </authorList>
    </citation>
    <scope>NUCLEOTIDE SEQUENCE</scope>
    <source>
        <strain evidence="3">Busselton2</strain>
    </source>
</reference>
<name>A0AAV7YJK5_9EUKA</name>
<evidence type="ECO:0000313" key="3">
    <source>
        <dbReference type="EMBL" id="KAJ3429125.1"/>
    </source>
</evidence>
<dbReference type="PANTHER" id="PTHR24114">
    <property type="entry name" value="LEUCINE RICH REPEAT FAMILY PROTEIN"/>
    <property type="match status" value="1"/>
</dbReference>
<dbReference type="InterPro" id="IPR032675">
    <property type="entry name" value="LRR_dom_sf"/>
</dbReference>
<feature type="compositionally biased region" description="Polar residues" evidence="2">
    <location>
        <begin position="178"/>
        <end position="199"/>
    </location>
</feature>
<feature type="region of interest" description="Disordered" evidence="2">
    <location>
        <begin position="326"/>
        <end position="352"/>
    </location>
</feature>
<dbReference type="EMBL" id="JANTQA010000057">
    <property type="protein sequence ID" value="KAJ3429125.1"/>
    <property type="molecule type" value="Genomic_DNA"/>
</dbReference>
<dbReference type="Pfam" id="PF13516">
    <property type="entry name" value="LRR_6"/>
    <property type="match status" value="2"/>
</dbReference>
<evidence type="ECO:0000256" key="1">
    <source>
        <dbReference type="SAM" id="Coils"/>
    </source>
</evidence>
<sequence>MDTKQINDLIEKVSNNDPNARKINLWGSSCPKDLLRQFFKQLKASTIVESIDLSINEINDDDLEKLGEALEQNSSILHINLSFNKITDRGIKILSNSLKSNLYLKSLDLSGNKIGDNGVKELLDNLKFCVSLLEINVDLNSTTGRTDIIGKLQSYLEDRRKGKARLFGKKTLNRISNQQKATTETVSVTSGIEGGSTSATEDKSDILSGFSSNITSDEDQSDTMIKDLSNQIDLVLDDEGELSISVNDEEEGHSDKEESESESESGGGNGNKQSKKKRTIEEVMKKLEISSDEIGTEKETDQDKDNKTITNEKEIEIVKENDQEKEIEIVKDKENEDKKDKQNIQGNKKHKQESLLMKKCELKHLNMEIDTMKNLIKVVLLAKQEKLPIGLNQAIEQINGIGETGIGTRGRTKKKIEEELQELKEENDLLKELNRLQRKEIKELNNSVINLKDEMKRLKKRAGVLKGCTQLLQTNYQTQKEILKKHQK</sequence>
<evidence type="ECO:0000256" key="2">
    <source>
        <dbReference type="SAM" id="MobiDB-lite"/>
    </source>
</evidence>
<feature type="compositionally biased region" description="Acidic residues" evidence="2">
    <location>
        <begin position="245"/>
        <end position="263"/>
    </location>
</feature>
<feature type="compositionally biased region" description="Basic and acidic residues" evidence="2">
    <location>
        <begin position="326"/>
        <end position="342"/>
    </location>
</feature>
<dbReference type="SMART" id="SM00368">
    <property type="entry name" value="LRR_RI"/>
    <property type="match status" value="3"/>
</dbReference>
<evidence type="ECO:0000313" key="4">
    <source>
        <dbReference type="Proteomes" id="UP001146793"/>
    </source>
</evidence>
<dbReference type="AlphaFoldDB" id="A0AAV7YJK5"/>
<dbReference type="Proteomes" id="UP001146793">
    <property type="component" value="Unassembled WGS sequence"/>
</dbReference>
<dbReference type="Gene3D" id="3.80.10.10">
    <property type="entry name" value="Ribonuclease Inhibitor"/>
    <property type="match status" value="1"/>
</dbReference>
<keyword evidence="1" id="KW-0175">Coiled coil</keyword>